<protein>
    <submittedName>
        <fullName evidence="2">Uncharacterized protein</fullName>
    </submittedName>
</protein>
<evidence type="ECO:0000256" key="1">
    <source>
        <dbReference type="SAM" id="MobiDB-lite"/>
    </source>
</evidence>
<organism evidence="2 3">
    <name type="scientific">Danionella cerebrum</name>
    <dbReference type="NCBI Taxonomy" id="2873325"/>
    <lineage>
        <taxon>Eukaryota</taxon>
        <taxon>Metazoa</taxon>
        <taxon>Chordata</taxon>
        <taxon>Craniata</taxon>
        <taxon>Vertebrata</taxon>
        <taxon>Euteleostomi</taxon>
        <taxon>Actinopterygii</taxon>
        <taxon>Neopterygii</taxon>
        <taxon>Teleostei</taxon>
        <taxon>Ostariophysi</taxon>
        <taxon>Cypriniformes</taxon>
        <taxon>Danionidae</taxon>
        <taxon>Danioninae</taxon>
        <taxon>Danionella</taxon>
    </lineage>
</organism>
<dbReference type="Proteomes" id="UP000316079">
    <property type="component" value="Unassembled WGS sequence"/>
</dbReference>
<sequence>MAGAVKESAPKRRQFENKINSADAGTNSEMSQNDAVQDKELESSAETLIAVIKSSHAEKSLRGAQEKLQGFFDHHIRTKRTTTELLKDLMHTEEMVSQKLLDLEQQKSQMMQEIERMQQEVQRNLARSQNLDSEQEYPSP</sequence>
<dbReference type="OrthoDB" id="10252032at2759"/>
<evidence type="ECO:0000313" key="2">
    <source>
        <dbReference type="EMBL" id="TRY91422.1"/>
    </source>
</evidence>
<reference evidence="2 3" key="1">
    <citation type="journal article" date="2019" name="Sci. Data">
        <title>Hybrid genome assembly and annotation of Danionella translucida.</title>
        <authorList>
            <person name="Kadobianskyi M."/>
            <person name="Schulze L."/>
            <person name="Schuelke M."/>
            <person name="Judkewitz B."/>
        </authorList>
    </citation>
    <scope>NUCLEOTIDE SEQUENCE [LARGE SCALE GENOMIC DNA]</scope>
    <source>
        <strain evidence="2 3">Bolton</strain>
    </source>
</reference>
<feature type="region of interest" description="Disordered" evidence="1">
    <location>
        <begin position="117"/>
        <end position="140"/>
    </location>
</feature>
<comment type="caution">
    <text evidence="2">The sequence shown here is derived from an EMBL/GenBank/DDBJ whole genome shotgun (WGS) entry which is preliminary data.</text>
</comment>
<gene>
    <name evidence="2" type="ORF">DNTS_018792</name>
</gene>
<dbReference type="AlphaFoldDB" id="A0A553QN62"/>
<accession>A0A553QN62</accession>
<dbReference type="EMBL" id="SRMA01025746">
    <property type="protein sequence ID" value="TRY91422.1"/>
    <property type="molecule type" value="Genomic_DNA"/>
</dbReference>
<keyword evidence="3" id="KW-1185">Reference proteome</keyword>
<name>A0A553QN62_9TELE</name>
<feature type="region of interest" description="Disordered" evidence="1">
    <location>
        <begin position="1"/>
        <end position="41"/>
    </location>
</feature>
<feature type="compositionally biased region" description="Polar residues" evidence="1">
    <location>
        <begin position="125"/>
        <end position="140"/>
    </location>
</feature>
<evidence type="ECO:0000313" key="3">
    <source>
        <dbReference type="Proteomes" id="UP000316079"/>
    </source>
</evidence>
<feature type="compositionally biased region" description="Polar residues" evidence="1">
    <location>
        <begin position="17"/>
        <end position="35"/>
    </location>
</feature>
<proteinExistence type="predicted"/>